<name>Q020P6_SOLUE</name>
<evidence type="ECO:0000256" key="1">
    <source>
        <dbReference type="SAM" id="MobiDB-lite"/>
    </source>
</evidence>
<dbReference type="InParanoid" id="Q020P6"/>
<dbReference type="AlphaFoldDB" id="Q020P6"/>
<sequence length="600" mass="65490">MSAKSCQLCGKPLSRLRVGGDGEFCSREHRNQYGLRRGMDRLQEVDKVTSLMRRRESPRQISPARLMCNTALATRGFLQPRTYGAGAELAPFAPIFRIPEPPRLSKVAERYVAPRTARFEGIMQVRRSDTRQLRITGRNSALEMPAPKRRLTTQVPQAPMADLHCTVPAAAASRRNFALLRQTEIRVHAGMPPASLRQIALPGTSALGRNLPNRKVGATPLEGNALRVSIALAFGAPGVSRRVFVTPPAMSSALVWPRTAHGVWPETKNTTARPRNLAVRMTNPQTCLPAAREGQRRSQFVFPGPLRPGKQKPRTNGMPPARTTDVSWILSDPRTGGIGVPPTSAGFAKRNGVHLCNLTLAPTTTNPTHLVAFRPFLPQEPVGCPMVPFEGTTAASIITAPAAGAPGTAADAPPAAEEAAPVAQVRLEEHFGSGWENWEGGTNDWLVDVAGVRTGSLALFQPTMDLVDYELEFLARIDTRSLTWVVRATDLQEYMRCTLTAIPGGELEFSRTVVRSGIGEETVIAPVRIPGKPRAAMTVRTRVSGDTFSVTVDGKDMDTWQEDRLYCGGIGFMGAHDDRARLYWVRISSSDNIGKEHQKK</sequence>
<reference evidence="2" key="1">
    <citation type="submission" date="2006-10" db="EMBL/GenBank/DDBJ databases">
        <title>Complete sequence of Solibacter usitatus Ellin6076.</title>
        <authorList>
            <consortium name="US DOE Joint Genome Institute"/>
            <person name="Copeland A."/>
            <person name="Lucas S."/>
            <person name="Lapidus A."/>
            <person name="Barry K."/>
            <person name="Detter J.C."/>
            <person name="Glavina del Rio T."/>
            <person name="Hammon N."/>
            <person name="Israni S."/>
            <person name="Dalin E."/>
            <person name="Tice H."/>
            <person name="Pitluck S."/>
            <person name="Thompson L.S."/>
            <person name="Brettin T."/>
            <person name="Bruce D."/>
            <person name="Han C."/>
            <person name="Tapia R."/>
            <person name="Gilna P."/>
            <person name="Schmutz J."/>
            <person name="Larimer F."/>
            <person name="Land M."/>
            <person name="Hauser L."/>
            <person name="Kyrpides N."/>
            <person name="Mikhailova N."/>
            <person name="Janssen P.H."/>
            <person name="Kuske C.R."/>
            <person name="Richardson P."/>
        </authorList>
    </citation>
    <scope>NUCLEOTIDE SEQUENCE</scope>
    <source>
        <strain evidence="2">Ellin6076</strain>
    </source>
</reference>
<feature type="region of interest" description="Disordered" evidence="1">
    <location>
        <begin position="300"/>
        <end position="321"/>
    </location>
</feature>
<dbReference type="HOGENOM" id="CLU_454836_0_0_0"/>
<dbReference type="Gene3D" id="2.60.120.560">
    <property type="entry name" value="Exo-inulinase, domain 1"/>
    <property type="match status" value="1"/>
</dbReference>
<accession>Q020P6</accession>
<organism evidence="2">
    <name type="scientific">Solibacter usitatus (strain Ellin6076)</name>
    <dbReference type="NCBI Taxonomy" id="234267"/>
    <lineage>
        <taxon>Bacteria</taxon>
        <taxon>Pseudomonadati</taxon>
        <taxon>Acidobacteriota</taxon>
        <taxon>Terriglobia</taxon>
        <taxon>Bryobacterales</taxon>
        <taxon>Solibacteraceae</taxon>
        <taxon>Candidatus Solibacter</taxon>
    </lineage>
</organism>
<dbReference type="KEGG" id="sus:Acid_3626"/>
<dbReference type="OrthoDB" id="9761045at2"/>
<gene>
    <name evidence="2" type="ordered locus">Acid_3626</name>
</gene>
<proteinExistence type="predicted"/>
<evidence type="ECO:0000313" key="2">
    <source>
        <dbReference type="EMBL" id="ABJ84598.1"/>
    </source>
</evidence>
<protein>
    <submittedName>
        <fullName evidence="2">Uncharacterized protein</fullName>
    </submittedName>
</protein>
<dbReference type="EMBL" id="CP000473">
    <property type="protein sequence ID" value="ABJ84598.1"/>
    <property type="molecule type" value="Genomic_DNA"/>
</dbReference>
<dbReference type="STRING" id="234267.Acid_3626"/>